<accession>A0A5B7CFW4</accession>
<dbReference type="EMBL" id="VSRR010000019">
    <property type="protein sequence ID" value="MPC08160.1"/>
    <property type="molecule type" value="Genomic_DNA"/>
</dbReference>
<sequence>MGVGWGLKPGQSFSPICLGGLVTEGTAGRMTGAGGSLYLKVGRRRDDLSWGDPESAGESWSDPESSGGSWILRVAVVSGVAMRAVVRPGMVLRVTVGPGVAMRAVVRPGMVLRVAVSPGVALRVPLSHGMALRLAEDLGVSLKVVVGPGKALRA</sequence>
<gene>
    <name evidence="1" type="ORF">E2C01_000736</name>
</gene>
<keyword evidence="2" id="KW-1185">Reference proteome</keyword>
<dbReference type="Proteomes" id="UP000324222">
    <property type="component" value="Unassembled WGS sequence"/>
</dbReference>
<dbReference type="AlphaFoldDB" id="A0A5B7CFW4"/>
<protein>
    <submittedName>
        <fullName evidence="1">Uncharacterized protein</fullName>
    </submittedName>
</protein>
<evidence type="ECO:0000313" key="1">
    <source>
        <dbReference type="EMBL" id="MPC08160.1"/>
    </source>
</evidence>
<proteinExistence type="predicted"/>
<reference evidence="1 2" key="1">
    <citation type="submission" date="2019-05" db="EMBL/GenBank/DDBJ databases">
        <title>Another draft genome of Portunus trituberculatus and its Hox gene families provides insights of decapod evolution.</title>
        <authorList>
            <person name="Jeong J.-H."/>
            <person name="Song I."/>
            <person name="Kim S."/>
            <person name="Choi T."/>
            <person name="Kim D."/>
            <person name="Ryu S."/>
            <person name="Kim W."/>
        </authorList>
    </citation>
    <scope>NUCLEOTIDE SEQUENCE [LARGE SCALE GENOMIC DNA]</scope>
    <source>
        <tissue evidence="1">Muscle</tissue>
    </source>
</reference>
<evidence type="ECO:0000313" key="2">
    <source>
        <dbReference type="Proteomes" id="UP000324222"/>
    </source>
</evidence>
<organism evidence="1 2">
    <name type="scientific">Portunus trituberculatus</name>
    <name type="common">Swimming crab</name>
    <name type="synonym">Neptunus trituberculatus</name>
    <dbReference type="NCBI Taxonomy" id="210409"/>
    <lineage>
        <taxon>Eukaryota</taxon>
        <taxon>Metazoa</taxon>
        <taxon>Ecdysozoa</taxon>
        <taxon>Arthropoda</taxon>
        <taxon>Crustacea</taxon>
        <taxon>Multicrustacea</taxon>
        <taxon>Malacostraca</taxon>
        <taxon>Eumalacostraca</taxon>
        <taxon>Eucarida</taxon>
        <taxon>Decapoda</taxon>
        <taxon>Pleocyemata</taxon>
        <taxon>Brachyura</taxon>
        <taxon>Eubrachyura</taxon>
        <taxon>Portunoidea</taxon>
        <taxon>Portunidae</taxon>
        <taxon>Portuninae</taxon>
        <taxon>Portunus</taxon>
    </lineage>
</organism>
<comment type="caution">
    <text evidence="1">The sequence shown here is derived from an EMBL/GenBank/DDBJ whole genome shotgun (WGS) entry which is preliminary data.</text>
</comment>
<name>A0A5B7CFW4_PORTR</name>